<evidence type="ECO:0000313" key="1">
    <source>
        <dbReference type="EMBL" id="GAA2687817.1"/>
    </source>
</evidence>
<reference evidence="2" key="1">
    <citation type="journal article" date="2019" name="Int. J. Syst. Evol. Microbiol.">
        <title>The Global Catalogue of Microorganisms (GCM) 10K type strain sequencing project: providing services to taxonomists for standard genome sequencing and annotation.</title>
        <authorList>
            <consortium name="The Broad Institute Genomics Platform"/>
            <consortium name="The Broad Institute Genome Sequencing Center for Infectious Disease"/>
            <person name="Wu L."/>
            <person name="Ma J."/>
        </authorList>
    </citation>
    <scope>NUCLEOTIDE SEQUENCE [LARGE SCALE GENOMIC DNA]</scope>
    <source>
        <strain evidence="2">JCM 6835</strain>
    </source>
</reference>
<accession>A0ABP6FDR3</accession>
<sequence length="67" mass="7233">MSDKVRVVIEVDSDTGGLVVFRSGDGTHTLPVELLEASRAAQRRVREADDAIAAYVKKTGQPPPAWV</sequence>
<protein>
    <submittedName>
        <fullName evidence="1">Uncharacterized protein</fullName>
    </submittedName>
</protein>
<dbReference type="Proteomes" id="UP001501666">
    <property type="component" value="Unassembled WGS sequence"/>
</dbReference>
<organism evidence="1 2">
    <name type="scientific">Nonomuraea recticatena</name>
    <dbReference type="NCBI Taxonomy" id="46178"/>
    <lineage>
        <taxon>Bacteria</taxon>
        <taxon>Bacillati</taxon>
        <taxon>Actinomycetota</taxon>
        <taxon>Actinomycetes</taxon>
        <taxon>Streptosporangiales</taxon>
        <taxon>Streptosporangiaceae</taxon>
        <taxon>Nonomuraea</taxon>
    </lineage>
</organism>
<proteinExistence type="predicted"/>
<keyword evidence="2" id="KW-1185">Reference proteome</keyword>
<dbReference type="EMBL" id="BAAATE010000028">
    <property type="protein sequence ID" value="GAA2687817.1"/>
    <property type="molecule type" value="Genomic_DNA"/>
</dbReference>
<name>A0ABP6FDR3_9ACTN</name>
<comment type="caution">
    <text evidence="1">The sequence shown here is derived from an EMBL/GenBank/DDBJ whole genome shotgun (WGS) entry which is preliminary data.</text>
</comment>
<evidence type="ECO:0000313" key="2">
    <source>
        <dbReference type="Proteomes" id="UP001501666"/>
    </source>
</evidence>
<gene>
    <name evidence="1" type="ORF">GCM10010412_076080</name>
</gene>